<dbReference type="InterPro" id="IPR036565">
    <property type="entry name" value="Mur-like_cat_sf"/>
</dbReference>
<evidence type="ECO:0000313" key="12">
    <source>
        <dbReference type="EMBL" id="KZC23493.1"/>
    </source>
</evidence>
<keyword evidence="5 7" id="KW-0131">Cell cycle</keyword>
<dbReference type="Gene3D" id="3.40.1390.10">
    <property type="entry name" value="MurE/MurF, N-terminal domain"/>
    <property type="match status" value="1"/>
</dbReference>
<dbReference type="Pfam" id="PF02875">
    <property type="entry name" value="Mur_ligase_C"/>
    <property type="match status" value="1"/>
</dbReference>
<comment type="caution">
    <text evidence="7">Lacks conserved residue(s) required for the propagation of feature annotation.</text>
</comment>
<feature type="binding site" evidence="7">
    <location>
        <position position="206"/>
    </location>
    <ligand>
        <name>UDP-N-acetyl-alpha-D-muramoyl-L-alanyl-D-glutamate</name>
        <dbReference type="ChEBI" id="CHEBI:83900"/>
    </ligand>
</feature>
<comment type="caution">
    <text evidence="12">The sequence shown here is derived from an EMBL/GenBank/DDBJ whole genome shotgun (WGS) entry which is preliminary data.</text>
</comment>
<dbReference type="EMBL" id="LVJS01000044">
    <property type="protein sequence ID" value="KZC23493.1"/>
    <property type="molecule type" value="Genomic_DNA"/>
</dbReference>
<keyword evidence="13" id="KW-1185">Reference proteome</keyword>
<evidence type="ECO:0000256" key="6">
    <source>
        <dbReference type="ARBA" id="ARBA00023316"/>
    </source>
</evidence>
<dbReference type="SUPFAM" id="SSF63418">
    <property type="entry name" value="MurE/MurF N-terminal domain"/>
    <property type="match status" value="1"/>
</dbReference>
<evidence type="ECO:0000256" key="2">
    <source>
        <dbReference type="ARBA" id="ARBA00022618"/>
    </source>
</evidence>
<feature type="binding site" evidence="7">
    <location>
        <position position="34"/>
    </location>
    <ligand>
        <name>UDP-N-acetyl-alpha-D-muramoyl-L-alanyl-D-glutamate</name>
        <dbReference type="ChEBI" id="CHEBI:83900"/>
    </ligand>
</feature>
<feature type="binding site" evidence="7">
    <location>
        <begin position="179"/>
        <end position="180"/>
    </location>
    <ligand>
        <name>UDP-N-acetyl-alpha-D-muramoyl-L-alanyl-D-glutamate</name>
        <dbReference type="ChEBI" id="CHEBI:83900"/>
    </ligand>
</feature>
<comment type="catalytic activity">
    <reaction evidence="7">
        <text>UDP-N-acetyl-alpha-D-muramoyl-L-alanyl-D-glutamate + meso-2,6-diaminopimelate + ATP = UDP-N-acetyl-alpha-D-muramoyl-L-alanyl-gamma-D-glutamyl-meso-2,6-diaminopimelate + ADP + phosphate + H(+)</text>
        <dbReference type="Rhea" id="RHEA:23676"/>
        <dbReference type="ChEBI" id="CHEBI:15378"/>
        <dbReference type="ChEBI" id="CHEBI:30616"/>
        <dbReference type="ChEBI" id="CHEBI:43474"/>
        <dbReference type="ChEBI" id="CHEBI:57791"/>
        <dbReference type="ChEBI" id="CHEBI:83900"/>
        <dbReference type="ChEBI" id="CHEBI:83905"/>
        <dbReference type="ChEBI" id="CHEBI:456216"/>
        <dbReference type="EC" id="6.3.2.13"/>
    </reaction>
</comment>
<dbReference type="GO" id="GO:0000287">
    <property type="term" value="F:magnesium ion binding"/>
    <property type="evidence" value="ECO:0007669"/>
    <property type="project" value="UniProtKB-UniRule"/>
</dbReference>
<evidence type="ECO:0000259" key="9">
    <source>
        <dbReference type="Pfam" id="PF01225"/>
    </source>
</evidence>
<evidence type="ECO:0000256" key="5">
    <source>
        <dbReference type="ARBA" id="ARBA00023306"/>
    </source>
</evidence>
<keyword evidence="6 7" id="KW-0961">Cell wall biogenesis/degradation</keyword>
<dbReference type="InterPro" id="IPR035911">
    <property type="entry name" value="MurE/MurF_N"/>
</dbReference>
<evidence type="ECO:0000259" key="10">
    <source>
        <dbReference type="Pfam" id="PF02875"/>
    </source>
</evidence>
<keyword evidence="7" id="KW-0963">Cytoplasm</keyword>
<evidence type="ECO:0000256" key="1">
    <source>
        <dbReference type="ARBA" id="ARBA00005898"/>
    </source>
</evidence>
<comment type="similarity">
    <text evidence="1 7">Belongs to the MurCDEF family. MurE subfamily.</text>
</comment>
<keyword evidence="7" id="KW-0460">Magnesium</keyword>
<keyword evidence="7" id="KW-0547">Nucleotide-binding</keyword>
<dbReference type="InterPro" id="IPR005761">
    <property type="entry name" value="UDP-N-AcMur-Glu-dNH2Pim_ligase"/>
</dbReference>
<evidence type="ECO:0000313" key="13">
    <source>
        <dbReference type="Proteomes" id="UP000076131"/>
    </source>
</evidence>
<comment type="pathway">
    <text evidence="7 8">Cell wall biogenesis; peptidoglycan biosynthesis.</text>
</comment>
<dbReference type="GO" id="GO:0051301">
    <property type="term" value="P:cell division"/>
    <property type="evidence" value="ECO:0007669"/>
    <property type="project" value="UniProtKB-KW"/>
</dbReference>
<dbReference type="Gene3D" id="3.40.1190.10">
    <property type="entry name" value="Mur-like, catalytic domain"/>
    <property type="match status" value="1"/>
</dbReference>
<name>A0A154QGU3_9GAMM</name>
<dbReference type="GO" id="GO:0005737">
    <property type="term" value="C:cytoplasm"/>
    <property type="evidence" value="ECO:0007669"/>
    <property type="project" value="UniProtKB-SubCell"/>
</dbReference>
<feature type="binding site" evidence="7">
    <location>
        <position position="36"/>
    </location>
    <ligand>
        <name>UDP-N-acetyl-alpha-D-muramoyl-L-alanyl-D-glutamate</name>
        <dbReference type="ChEBI" id="CHEBI:83900"/>
    </ligand>
</feature>
<dbReference type="eggNOG" id="COG0769">
    <property type="taxonomic scope" value="Bacteria"/>
</dbReference>
<dbReference type="NCBIfam" id="NF001124">
    <property type="entry name" value="PRK00139.1-2"/>
    <property type="match status" value="1"/>
</dbReference>
<dbReference type="SUPFAM" id="SSF53244">
    <property type="entry name" value="MurD-like peptide ligases, peptide-binding domain"/>
    <property type="match status" value="1"/>
</dbReference>
<dbReference type="PANTHER" id="PTHR23135">
    <property type="entry name" value="MUR LIGASE FAMILY MEMBER"/>
    <property type="match status" value="1"/>
</dbReference>
<feature type="domain" description="Mur ligase N-terminal catalytic" evidence="9">
    <location>
        <begin position="29"/>
        <end position="76"/>
    </location>
</feature>
<dbReference type="HAMAP" id="MF_00208">
    <property type="entry name" value="MurE"/>
    <property type="match status" value="1"/>
</dbReference>
<reference evidence="12 13" key="1">
    <citation type="journal article" date="2016" name="MBio">
        <title>Lateral Gene Transfer in a Heavy Metal-Contaminated-Groundwater Microbial Community.</title>
        <authorList>
            <person name="Hemme C.L."/>
            <person name="Green S.J."/>
            <person name="Rishishwar L."/>
            <person name="Prakash O."/>
            <person name="Pettenato A."/>
            <person name="Chakraborty R."/>
            <person name="Deutschbauer A.M."/>
            <person name="Van Nostrand J.D."/>
            <person name="Wu L."/>
            <person name="He Z."/>
            <person name="Jordan I.K."/>
            <person name="Hazen T.C."/>
            <person name="Arkin A.P."/>
            <person name="Kostka J.E."/>
            <person name="Zhou J."/>
        </authorList>
    </citation>
    <scope>NUCLEOTIDE SEQUENCE [LARGE SCALE GENOMIC DNA]</scope>
    <source>
        <strain evidence="12 13">FW104-T7</strain>
    </source>
</reference>
<dbReference type="InterPro" id="IPR000713">
    <property type="entry name" value="Mur_ligase_N"/>
</dbReference>
<dbReference type="SUPFAM" id="SSF53623">
    <property type="entry name" value="MurD-like peptide ligases, catalytic domain"/>
    <property type="match status" value="1"/>
</dbReference>
<evidence type="ECO:0000256" key="7">
    <source>
        <dbReference type="HAMAP-Rule" id="MF_00208"/>
    </source>
</evidence>
<evidence type="ECO:0000256" key="8">
    <source>
        <dbReference type="RuleBase" id="RU004135"/>
    </source>
</evidence>
<dbReference type="GO" id="GO:0005524">
    <property type="term" value="F:ATP binding"/>
    <property type="evidence" value="ECO:0007669"/>
    <property type="project" value="UniProtKB-UniRule"/>
</dbReference>
<dbReference type="InterPro" id="IPR036615">
    <property type="entry name" value="Mur_ligase_C_dom_sf"/>
</dbReference>
<comment type="function">
    <text evidence="7">Catalyzes the addition of meso-diaminopimelic acid to the nucleotide precursor UDP-N-acetylmuramoyl-L-alanyl-D-glutamate (UMAG) in the biosynthesis of bacterial cell-wall peptidoglycan.</text>
</comment>
<evidence type="ECO:0000256" key="4">
    <source>
        <dbReference type="ARBA" id="ARBA00022984"/>
    </source>
</evidence>
<comment type="subcellular location">
    <subcellularLocation>
        <location evidence="7 8">Cytoplasm</location>
    </subcellularLocation>
</comment>
<dbReference type="GO" id="GO:0071555">
    <property type="term" value="P:cell wall organization"/>
    <property type="evidence" value="ECO:0007669"/>
    <property type="project" value="UniProtKB-KW"/>
</dbReference>
<keyword evidence="3 7" id="KW-0133">Cell shape</keyword>
<organism evidence="12 13">
    <name type="scientific">Rhodanobacter thiooxydans</name>
    <dbReference type="NCBI Taxonomy" id="416169"/>
    <lineage>
        <taxon>Bacteria</taxon>
        <taxon>Pseudomonadati</taxon>
        <taxon>Pseudomonadota</taxon>
        <taxon>Gammaproteobacteria</taxon>
        <taxon>Lysobacterales</taxon>
        <taxon>Rhodanobacteraceae</taxon>
        <taxon>Rhodanobacter</taxon>
    </lineage>
</organism>
<feature type="binding site" evidence="7">
    <location>
        <position position="410"/>
    </location>
    <ligand>
        <name>meso-2,6-diaminopimelate</name>
        <dbReference type="ChEBI" id="CHEBI:57791"/>
    </ligand>
</feature>
<dbReference type="RefSeq" id="WP_008433749.1">
    <property type="nucleotide sequence ID" value="NZ_LVJS01000044.1"/>
</dbReference>
<feature type="binding site" evidence="7">
    <location>
        <position position="485"/>
    </location>
    <ligand>
        <name>meso-2,6-diaminopimelate</name>
        <dbReference type="ChEBI" id="CHEBI:57791"/>
    </ligand>
</feature>
<dbReference type="Gene3D" id="3.90.190.20">
    <property type="entry name" value="Mur ligase, C-terminal domain"/>
    <property type="match status" value="1"/>
</dbReference>
<evidence type="ECO:0000259" key="11">
    <source>
        <dbReference type="Pfam" id="PF08245"/>
    </source>
</evidence>
<keyword evidence="4 7" id="KW-0573">Peptidoglycan synthesis</keyword>
<evidence type="ECO:0000256" key="3">
    <source>
        <dbReference type="ARBA" id="ARBA00022960"/>
    </source>
</evidence>
<keyword evidence="2 7" id="KW-0132">Cell division</keyword>
<dbReference type="Pfam" id="PF08245">
    <property type="entry name" value="Mur_ligase_M"/>
    <property type="match status" value="1"/>
</dbReference>
<feature type="binding site" evidence="7">
    <location>
        <position position="212"/>
    </location>
    <ligand>
        <name>UDP-N-acetyl-alpha-D-muramoyl-L-alanyl-D-glutamate</name>
        <dbReference type="ChEBI" id="CHEBI:83900"/>
    </ligand>
</feature>
<feature type="domain" description="Mur ligase central" evidence="11">
    <location>
        <begin position="135"/>
        <end position="337"/>
    </location>
</feature>
<dbReference type="Proteomes" id="UP000076131">
    <property type="component" value="Unassembled WGS sequence"/>
</dbReference>
<accession>A0A154QGU3</accession>
<protein>
    <recommendedName>
        <fullName evidence="7">UDP-N-acetylmuramoyl-L-alanyl-D-glutamate--2,6-diaminopimelate ligase</fullName>
        <ecNumber evidence="7">6.3.2.13</ecNumber>
    </recommendedName>
    <alternativeName>
        <fullName evidence="7">Meso-A2pm-adding enzyme</fullName>
    </alternativeName>
    <alternativeName>
        <fullName evidence="7">Meso-diaminopimelate-adding enzyme</fullName>
    </alternativeName>
    <alternativeName>
        <fullName evidence="7">UDP-MurNAc-L-Ala-D-Glu:meso-diaminopimelate ligase</fullName>
    </alternativeName>
    <alternativeName>
        <fullName evidence="7">UDP-MurNAc-tripeptide synthetase</fullName>
    </alternativeName>
    <alternativeName>
        <fullName evidence="7">UDP-N-acetylmuramyl-tripeptide synthetase</fullName>
    </alternativeName>
</protein>
<comment type="PTM">
    <text evidence="7">Carboxylation is probably crucial for Mg(2+) binding and, consequently, for the gamma-phosphate positioning of ATP.</text>
</comment>
<keyword evidence="7" id="KW-0067">ATP-binding</keyword>
<dbReference type="NCBIfam" id="NF001126">
    <property type="entry name" value="PRK00139.1-4"/>
    <property type="match status" value="1"/>
</dbReference>
<dbReference type="STRING" id="416169.RHOFW104T7_13600"/>
<dbReference type="NCBIfam" id="TIGR01085">
    <property type="entry name" value="murE"/>
    <property type="match status" value="1"/>
</dbReference>
<proteinExistence type="inferred from homology"/>
<feature type="domain" description="Mur ligase C-terminal" evidence="10">
    <location>
        <begin position="360"/>
        <end position="487"/>
    </location>
</feature>
<feature type="short sequence motif" description="Meso-diaminopimelate recognition motif" evidence="7">
    <location>
        <begin position="434"/>
        <end position="437"/>
    </location>
</feature>
<dbReference type="EC" id="6.3.2.13" evidence="7"/>
<keyword evidence="7 12" id="KW-0436">Ligase</keyword>
<dbReference type="GO" id="GO:0008360">
    <property type="term" value="P:regulation of cell shape"/>
    <property type="evidence" value="ECO:0007669"/>
    <property type="project" value="UniProtKB-KW"/>
</dbReference>
<feature type="binding site" evidence="7">
    <location>
        <begin position="434"/>
        <end position="437"/>
    </location>
    <ligand>
        <name>meso-2,6-diaminopimelate</name>
        <dbReference type="ChEBI" id="CHEBI:57791"/>
    </ligand>
</feature>
<feature type="binding site" evidence="7">
    <location>
        <position position="489"/>
    </location>
    <ligand>
        <name>meso-2,6-diaminopimelate</name>
        <dbReference type="ChEBI" id="CHEBI:57791"/>
    </ligand>
</feature>
<dbReference type="UniPathway" id="UPA00219"/>
<dbReference type="PANTHER" id="PTHR23135:SF4">
    <property type="entry name" value="UDP-N-ACETYLMURAMOYL-L-ALANYL-D-GLUTAMATE--2,6-DIAMINOPIMELATE LIGASE MURE HOMOLOG, CHLOROPLASTIC"/>
    <property type="match status" value="1"/>
</dbReference>
<dbReference type="AlphaFoldDB" id="A0A154QGU3"/>
<comment type="cofactor">
    <cofactor evidence="7">
        <name>Mg(2+)</name>
        <dbReference type="ChEBI" id="CHEBI:18420"/>
    </cofactor>
</comment>
<feature type="binding site" evidence="7">
    <location>
        <position position="214"/>
    </location>
    <ligand>
        <name>UDP-N-acetyl-alpha-D-muramoyl-L-alanyl-D-glutamate</name>
        <dbReference type="ChEBI" id="CHEBI:83900"/>
    </ligand>
</feature>
<dbReference type="GO" id="GO:0008765">
    <property type="term" value="F:UDP-N-acetylmuramoylalanyl-D-glutamate-2,6-diaminopimelate ligase activity"/>
    <property type="evidence" value="ECO:0007669"/>
    <property type="project" value="UniProtKB-UniRule"/>
</dbReference>
<gene>
    <name evidence="7" type="primary">murE</name>
    <name evidence="12" type="ORF">RHOFW104T7_13600</name>
</gene>
<sequence>MSSGHLDQLLLGIADAPIAAAPEVGRIVVTGLSLDSRRVQRGDAFFALRGGHAHGITFAAGAVQRGARVVLAEAPAPGESLPLSAGERAEGGRGRLPQAVDEVPVLWIDGLHGQVSEIAARFYRRPSESMRMVGVTGTNGKTSCVQLLAQALTLLGHRAASIGTLGAGVHGQLHEGERTTPDAVTVQALLAEFRDADVSHVAMEVSSHALEQGRVAAVDYEVAAFTNLTRDHLDYHGSMQAYGAAKAKLFAWPGLRSAAINIDDAFGRELAGQLPADVERLRFSMAGDDEAEVAASSIVSSAEGLAFLLRTPWGTRAVRSQLIGRFNVANLLAVVACLGALGEPFARIVEVVAQLQPVNGRMSRLGGVQGQPLVVVDYAHTPDALEQALTAVRAHCAGKLICVFGCGGERDAGKRPLMGAIAARLADVAIVTDDNPRAEDGDAIVAQIVAGMAAARAMAVERDRATAIADALQFARPGDAVLIAGKGHETYQEGAAGKRPFDDMAVAHAVLARIGREARP</sequence>
<dbReference type="InterPro" id="IPR013221">
    <property type="entry name" value="Mur_ligase_cen"/>
</dbReference>
<dbReference type="InterPro" id="IPR004101">
    <property type="entry name" value="Mur_ligase_C"/>
</dbReference>
<dbReference type="Pfam" id="PF01225">
    <property type="entry name" value="Mur_ligase"/>
    <property type="match status" value="1"/>
</dbReference>
<feature type="binding site" evidence="7">
    <location>
        <begin position="137"/>
        <end position="143"/>
    </location>
    <ligand>
        <name>ATP</name>
        <dbReference type="ChEBI" id="CHEBI:30616"/>
    </ligand>
</feature>
<dbReference type="GO" id="GO:0009252">
    <property type="term" value="P:peptidoglycan biosynthetic process"/>
    <property type="evidence" value="ECO:0007669"/>
    <property type="project" value="UniProtKB-UniRule"/>
</dbReference>
<feature type="modified residue" description="N6-carboxylysine" evidence="7">
    <location>
        <position position="246"/>
    </location>
</feature>